<sequence length="966" mass="106894">MLRPCNLIPKYLTDKIKNAAYLPTSEAKAAAATAANAIPSKSGGTQGMRAVRASKSALSSLSFSTFGDSSCGDDDGRGNSSSTPRGQYMLHHDNKLTSSGTSTFLKTSKSCEGRLVARTIPKRYGEYDCHKPATRIDPTASIASLVEWQKEHKISDGIEDTDGGAGCLRPEEESSLSEDEDEVVVLDLYLLRKSFLDEEADNNQTSSQRELRVQALIGSYDLSRNMSSHARISTEDSTSISTEVSGTKGDGSFSDNIFHFHMNRSSKELMSRTLRRLELSATRKLQSLHPLPNGKKSDRGKEANLALINKVTSSKLILLDDELSNEVEESGDDCDGCNCSEVDLTGLSSSDILRSISSIGGCKRWGVALTVPAMILPWIINRDQGVDGGEDVNDSTSDSADESACSSVNFNALETVFIKITSNPPTVLEVQTFENFTAQNFVGVPIVVETTIIYATRAIVSWFVDGNVVAHDSKSYIPAVKDIGKSVSILITPVRPEHNGEGCQEAYEFVNAVEPLPLMPILKLREGWSRVDVVERDDGNNLRVLTYNILADLYAGRQLDQQLMYSHCDMKDLMRSRRMPMIIAEILSYKADIICLQEVDASIHDSLISPVLRTKGYQGFYSNKVTSQQEGCSMFWSTSVFEMARAEDMQEFPLRSLLTKDAPLDESEYFNAKSTVRDLVELERWESMNGIRQLLEAHDEVRRVYSESVGQILQVVRLSPKQSTPSEQSCSSKPDSIVVANTHLFYHPMAGHIRLLQAFAVCHKLDQIRRTDPESPAPLLICGDFNSDPLSGAIRLVTNRSVLPQENDCWKHLNIYTWECGDSDYMMDHGFIGNYDPDDTLSCCIEEDFVDAHCDEASIMESMSSDDSIDEICPPAVVLPSCFPTLVSGCLNLPSFTNYATDFVETLDYVFASEPSVQEPFGFRPKGEAPMPSEELVKQYVAMPNKAMPSDHVALVCDFEWVKKEQ</sequence>
<dbReference type="InterPro" id="IPR036691">
    <property type="entry name" value="Endo/exonu/phosph_ase_sf"/>
</dbReference>
<dbReference type="GO" id="GO:0004535">
    <property type="term" value="F:poly(A)-specific ribonuclease activity"/>
    <property type="evidence" value="ECO:0007669"/>
    <property type="project" value="UniProtKB-EC"/>
</dbReference>
<dbReference type="GO" id="GO:0000288">
    <property type="term" value="P:nuclear-transcribed mRNA catabolic process, deadenylation-dependent decay"/>
    <property type="evidence" value="ECO:0007669"/>
    <property type="project" value="TreeGrafter"/>
</dbReference>
<feature type="compositionally biased region" description="Low complexity" evidence="1">
    <location>
        <begin position="235"/>
        <end position="245"/>
    </location>
</feature>
<reference evidence="3" key="1">
    <citation type="submission" date="2023-06" db="EMBL/GenBank/DDBJ databases">
        <title>Survivors Of The Sea: Transcriptome response of Skeletonema marinoi to long-term dormancy.</title>
        <authorList>
            <person name="Pinder M.I.M."/>
            <person name="Kourtchenko O."/>
            <person name="Robertson E.K."/>
            <person name="Larsson T."/>
            <person name="Maumus F."/>
            <person name="Osuna-Cruz C.M."/>
            <person name="Vancaester E."/>
            <person name="Stenow R."/>
            <person name="Vandepoele K."/>
            <person name="Ploug H."/>
            <person name="Bruchert V."/>
            <person name="Godhe A."/>
            <person name="Topel M."/>
        </authorList>
    </citation>
    <scope>NUCLEOTIDE SEQUENCE</scope>
    <source>
        <strain evidence="3">R05AC</strain>
    </source>
</reference>
<accession>A0AAD8YJ40</accession>
<dbReference type="PANTHER" id="PTHR12121:SF37">
    <property type="entry name" value="2',5'-PHOSPHODIESTERASE 12"/>
    <property type="match status" value="1"/>
</dbReference>
<dbReference type="Pfam" id="PF03372">
    <property type="entry name" value="Exo_endo_phos"/>
    <property type="match status" value="1"/>
</dbReference>
<dbReference type="PANTHER" id="PTHR12121">
    <property type="entry name" value="CARBON CATABOLITE REPRESSOR PROTEIN 4"/>
    <property type="match status" value="1"/>
</dbReference>
<dbReference type="Proteomes" id="UP001224775">
    <property type="component" value="Unassembled WGS sequence"/>
</dbReference>
<dbReference type="Gene3D" id="3.60.10.10">
    <property type="entry name" value="Endonuclease/exonuclease/phosphatase"/>
    <property type="match status" value="1"/>
</dbReference>
<dbReference type="InterPro" id="IPR050410">
    <property type="entry name" value="CCR4/nocturin_mRNA_transcr"/>
</dbReference>
<dbReference type="EC" id="3.1.13.4" evidence="3"/>
<keyword evidence="4" id="KW-1185">Reference proteome</keyword>
<feature type="region of interest" description="Disordered" evidence="1">
    <location>
        <begin position="228"/>
        <end position="247"/>
    </location>
</feature>
<keyword evidence="3" id="KW-0378">Hydrolase</keyword>
<dbReference type="AlphaFoldDB" id="A0AAD8YJ40"/>
<evidence type="ECO:0000313" key="4">
    <source>
        <dbReference type="Proteomes" id="UP001224775"/>
    </source>
</evidence>
<dbReference type="EMBL" id="JATAAI010000004">
    <property type="protein sequence ID" value="KAK1746131.1"/>
    <property type="molecule type" value="Genomic_DNA"/>
</dbReference>
<dbReference type="GO" id="GO:0005739">
    <property type="term" value="C:mitochondrion"/>
    <property type="evidence" value="ECO:0007669"/>
    <property type="project" value="TreeGrafter"/>
</dbReference>
<dbReference type="InterPro" id="IPR005135">
    <property type="entry name" value="Endo/exonuclease/phosphatase"/>
</dbReference>
<evidence type="ECO:0000259" key="2">
    <source>
        <dbReference type="Pfam" id="PF03372"/>
    </source>
</evidence>
<name>A0AAD8YJ40_9STRA</name>
<comment type="caution">
    <text evidence="3">The sequence shown here is derived from an EMBL/GenBank/DDBJ whole genome shotgun (WGS) entry which is preliminary data.</text>
</comment>
<feature type="domain" description="Endonuclease/exonuclease/phosphatase" evidence="2">
    <location>
        <begin position="582"/>
        <end position="952"/>
    </location>
</feature>
<evidence type="ECO:0000313" key="3">
    <source>
        <dbReference type="EMBL" id="KAK1746131.1"/>
    </source>
</evidence>
<feature type="region of interest" description="Disordered" evidence="1">
    <location>
        <begin position="68"/>
        <end position="95"/>
    </location>
</feature>
<protein>
    <submittedName>
        <fullName evidence="3">2',5'-phosphodiesterase</fullName>
        <ecNumber evidence="3">3.1.13.4</ecNumber>
    </submittedName>
</protein>
<evidence type="ECO:0000256" key="1">
    <source>
        <dbReference type="SAM" id="MobiDB-lite"/>
    </source>
</evidence>
<proteinExistence type="predicted"/>
<gene>
    <name evidence="3" type="ORF">QTG54_002738</name>
</gene>
<dbReference type="SUPFAM" id="SSF56219">
    <property type="entry name" value="DNase I-like"/>
    <property type="match status" value="1"/>
</dbReference>
<organism evidence="3 4">
    <name type="scientific">Skeletonema marinoi</name>
    <dbReference type="NCBI Taxonomy" id="267567"/>
    <lineage>
        <taxon>Eukaryota</taxon>
        <taxon>Sar</taxon>
        <taxon>Stramenopiles</taxon>
        <taxon>Ochrophyta</taxon>
        <taxon>Bacillariophyta</taxon>
        <taxon>Coscinodiscophyceae</taxon>
        <taxon>Thalassiosirophycidae</taxon>
        <taxon>Thalassiosirales</taxon>
        <taxon>Skeletonemataceae</taxon>
        <taxon>Skeletonema</taxon>
        <taxon>Skeletonema marinoi-dohrnii complex</taxon>
    </lineage>
</organism>